<feature type="transmembrane region" description="Helical" evidence="6">
    <location>
        <begin position="112"/>
        <end position="137"/>
    </location>
</feature>
<name>A0ABM9NG78_9GAMM</name>
<evidence type="ECO:0000313" key="8">
    <source>
        <dbReference type="Proteomes" id="UP001497493"/>
    </source>
</evidence>
<keyword evidence="5 6" id="KW-0472">Membrane</keyword>
<evidence type="ECO:0000313" key="7">
    <source>
        <dbReference type="EMBL" id="CAL1239612.1"/>
    </source>
</evidence>
<protein>
    <recommendedName>
        <fullName evidence="9">DUF423 domain-containing protein</fullName>
    </recommendedName>
</protein>
<evidence type="ECO:0008006" key="9">
    <source>
        <dbReference type="Google" id="ProtNLM"/>
    </source>
</evidence>
<proteinExistence type="inferred from homology"/>
<dbReference type="InterPro" id="IPR006696">
    <property type="entry name" value="DUF423"/>
</dbReference>
<dbReference type="PANTHER" id="PTHR43461:SF1">
    <property type="entry name" value="TRANSMEMBRANE PROTEIN 256"/>
    <property type="match status" value="1"/>
</dbReference>
<evidence type="ECO:0000256" key="5">
    <source>
        <dbReference type="ARBA" id="ARBA00023136"/>
    </source>
</evidence>
<keyword evidence="8" id="KW-1185">Reference proteome</keyword>
<keyword evidence="3 6" id="KW-0812">Transmembrane</keyword>
<keyword evidence="4 6" id="KW-1133">Transmembrane helix</keyword>
<dbReference type="Pfam" id="PF04241">
    <property type="entry name" value="DUF423"/>
    <property type="match status" value="1"/>
</dbReference>
<reference evidence="7 8" key="1">
    <citation type="submission" date="2024-04" db="EMBL/GenBank/DDBJ databases">
        <authorList>
            <person name="Cremers G."/>
        </authorList>
    </citation>
    <scope>NUCLEOTIDE SEQUENCE [LARGE SCALE GENOMIC DNA]</scope>
    <source>
        <strain evidence="7">MeCH1-AG</strain>
    </source>
</reference>
<evidence type="ECO:0000256" key="1">
    <source>
        <dbReference type="ARBA" id="ARBA00004141"/>
    </source>
</evidence>
<dbReference type="RefSeq" id="WP_348759155.1">
    <property type="nucleotide sequence ID" value="NZ_OZ026884.1"/>
</dbReference>
<evidence type="ECO:0000256" key="2">
    <source>
        <dbReference type="ARBA" id="ARBA00009694"/>
    </source>
</evidence>
<evidence type="ECO:0000256" key="3">
    <source>
        <dbReference type="ARBA" id="ARBA00022692"/>
    </source>
</evidence>
<feature type="transmembrane region" description="Helical" evidence="6">
    <location>
        <begin position="63"/>
        <end position="80"/>
    </location>
</feature>
<feature type="transmembrane region" description="Helical" evidence="6">
    <location>
        <begin position="87"/>
        <end position="106"/>
    </location>
</feature>
<dbReference type="EMBL" id="OZ026884">
    <property type="protein sequence ID" value="CAL1239612.1"/>
    <property type="molecule type" value="Genomic_DNA"/>
</dbReference>
<comment type="similarity">
    <text evidence="2">Belongs to the UPF0382 family.</text>
</comment>
<dbReference type="Proteomes" id="UP001497493">
    <property type="component" value="Chromosome"/>
</dbReference>
<dbReference type="PANTHER" id="PTHR43461">
    <property type="entry name" value="TRANSMEMBRANE PROTEIN 256"/>
    <property type="match status" value="1"/>
</dbReference>
<evidence type="ECO:0000256" key="4">
    <source>
        <dbReference type="ARBA" id="ARBA00022989"/>
    </source>
</evidence>
<accession>A0ABM9NG78</accession>
<evidence type="ECO:0000256" key="6">
    <source>
        <dbReference type="SAM" id="Phobius"/>
    </source>
</evidence>
<gene>
    <name evidence="7" type="ORF">MECH1_V1_0836</name>
</gene>
<sequence length="140" mass="15063">MTDTPAARASITPERQVYRAFLCGAAVAALLAVALGAFGAHVLRPWLDETQRAVYRTAVDYHMWHALGLGVIGLLAERFPGRALLQLAGWLMIAGLVLFSGSLYLLTLTGAAWLGAITPFGGIAWLLAWLSLAIVTFQLR</sequence>
<feature type="transmembrane region" description="Helical" evidence="6">
    <location>
        <begin position="20"/>
        <end position="43"/>
    </location>
</feature>
<comment type="subcellular location">
    <subcellularLocation>
        <location evidence="1">Membrane</location>
        <topology evidence="1">Multi-pass membrane protein</topology>
    </subcellularLocation>
</comment>
<organism evidence="7 8">
    <name type="scientific">Candidatus Methylocalor cossyra</name>
    <dbReference type="NCBI Taxonomy" id="3108543"/>
    <lineage>
        <taxon>Bacteria</taxon>
        <taxon>Pseudomonadati</taxon>
        <taxon>Pseudomonadota</taxon>
        <taxon>Gammaproteobacteria</taxon>
        <taxon>Methylococcales</taxon>
        <taxon>Methylococcaceae</taxon>
        <taxon>Candidatus Methylocalor</taxon>
    </lineage>
</organism>